<accession>A0A4S8LTU6</accession>
<evidence type="ECO:0000313" key="1">
    <source>
        <dbReference type="EMBL" id="THU92944.1"/>
    </source>
</evidence>
<keyword evidence="2" id="KW-1185">Reference proteome</keyword>
<reference evidence="1 2" key="1">
    <citation type="journal article" date="2019" name="Nat. Ecol. Evol.">
        <title>Megaphylogeny resolves global patterns of mushroom evolution.</title>
        <authorList>
            <person name="Varga T."/>
            <person name="Krizsan K."/>
            <person name="Foldi C."/>
            <person name="Dima B."/>
            <person name="Sanchez-Garcia M."/>
            <person name="Sanchez-Ramirez S."/>
            <person name="Szollosi G.J."/>
            <person name="Szarkandi J.G."/>
            <person name="Papp V."/>
            <person name="Albert L."/>
            <person name="Andreopoulos W."/>
            <person name="Angelini C."/>
            <person name="Antonin V."/>
            <person name="Barry K.W."/>
            <person name="Bougher N.L."/>
            <person name="Buchanan P."/>
            <person name="Buyck B."/>
            <person name="Bense V."/>
            <person name="Catcheside P."/>
            <person name="Chovatia M."/>
            <person name="Cooper J."/>
            <person name="Damon W."/>
            <person name="Desjardin D."/>
            <person name="Finy P."/>
            <person name="Geml J."/>
            <person name="Haridas S."/>
            <person name="Hughes K."/>
            <person name="Justo A."/>
            <person name="Karasinski D."/>
            <person name="Kautmanova I."/>
            <person name="Kiss B."/>
            <person name="Kocsube S."/>
            <person name="Kotiranta H."/>
            <person name="LaButti K.M."/>
            <person name="Lechner B.E."/>
            <person name="Liimatainen K."/>
            <person name="Lipzen A."/>
            <person name="Lukacs Z."/>
            <person name="Mihaltcheva S."/>
            <person name="Morgado L.N."/>
            <person name="Niskanen T."/>
            <person name="Noordeloos M.E."/>
            <person name="Ohm R.A."/>
            <person name="Ortiz-Santana B."/>
            <person name="Ovrebo C."/>
            <person name="Racz N."/>
            <person name="Riley R."/>
            <person name="Savchenko A."/>
            <person name="Shiryaev A."/>
            <person name="Soop K."/>
            <person name="Spirin V."/>
            <person name="Szebenyi C."/>
            <person name="Tomsovsky M."/>
            <person name="Tulloss R.E."/>
            <person name="Uehling J."/>
            <person name="Grigoriev I.V."/>
            <person name="Vagvolgyi C."/>
            <person name="Papp T."/>
            <person name="Martin F.M."/>
            <person name="Miettinen O."/>
            <person name="Hibbett D.S."/>
            <person name="Nagy L.G."/>
        </authorList>
    </citation>
    <scope>NUCLEOTIDE SEQUENCE [LARGE SCALE GENOMIC DNA]</scope>
    <source>
        <strain evidence="1 2">CBS 962.96</strain>
    </source>
</reference>
<sequence length="71" mass="7848">MSSHLPSSGETADISTFSDEATAAVSDEELDKLFHVNNDIQFKDRALLGLNNIVTPSTSRRLMSFSFSFLH</sequence>
<name>A0A4S8LTU6_DENBC</name>
<protein>
    <submittedName>
        <fullName evidence="1">Uncharacterized protein</fullName>
    </submittedName>
</protein>
<organism evidence="1 2">
    <name type="scientific">Dendrothele bispora (strain CBS 962.96)</name>
    <dbReference type="NCBI Taxonomy" id="1314807"/>
    <lineage>
        <taxon>Eukaryota</taxon>
        <taxon>Fungi</taxon>
        <taxon>Dikarya</taxon>
        <taxon>Basidiomycota</taxon>
        <taxon>Agaricomycotina</taxon>
        <taxon>Agaricomycetes</taxon>
        <taxon>Agaricomycetidae</taxon>
        <taxon>Agaricales</taxon>
        <taxon>Agaricales incertae sedis</taxon>
        <taxon>Dendrothele</taxon>
    </lineage>
</organism>
<dbReference type="EMBL" id="ML179263">
    <property type="protein sequence ID" value="THU92944.1"/>
    <property type="molecule type" value="Genomic_DNA"/>
</dbReference>
<dbReference type="Proteomes" id="UP000297245">
    <property type="component" value="Unassembled WGS sequence"/>
</dbReference>
<proteinExistence type="predicted"/>
<gene>
    <name evidence="1" type="ORF">K435DRAFT_862008</name>
</gene>
<dbReference type="AlphaFoldDB" id="A0A4S8LTU6"/>
<evidence type="ECO:0000313" key="2">
    <source>
        <dbReference type="Proteomes" id="UP000297245"/>
    </source>
</evidence>